<feature type="region of interest" description="Disordered" evidence="2">
    <location>
        <begin position="689"/>
        <end position="972"/>
    </location>
</feature>
<proteinExistence type="predicted"/>
<keyword evidence="5" id="KW-1185">Reference proteome</keyword>
<dbReference type="STRING" id="1306861.A0A4U6XDH6"/>
<feature type="region of interest" description="Disordered" evidence="2">
    <location>
        <begin position="592"/>
        <end position="677"/>
    </location>
</feature>
<gene>
    <name evidence="4" type="ORF">CTA1_7360</name>
</gene>
<keyword evidence="1" id="KW-0175">Coiled coil</keyword>
<feature type="compositionally biased region" description="Basic residues" evidence="2">
    <location>
        <begin position="873"/>
        <end position="883"/>
    </location>
</feature>
<evidence type="ECO:0000259" key="3">
    <source>
        <dbReference type="Pfam" id="PF24809"/>
    </source>
</evidence>
<dbReference type="Pfam" id="PF24809">
    <property type="entry name" value="DUF7708"/>
    <property type="match status" value="1"/>
</dbReference>
<name>A0A4U6XDH6_9PEZI</name>
<protein>
    <recommendedName>
        <fullName evidence="3">DUF7708 domain-containing protein</fullName>
    </recommendedName>
</protein>
<feature type="domain" description="DUF7708" evidence="3">
    <location>
        <begin position="106"/>
        <end position="250"/>
    </location>
</feature>
<feature type="compositionally biased region" description="Pro residues" evidence="2">
    <location>
        <begin position="653"/>
        <end position="667"/>
    </location>
</feature>
<reference evidence="4 5" key="1">
    <citation type="journal article" date="2019" name="PLoS ONE">
        <title>Comparative genome analysis indicates high evolutionary potential of pathogenicity genes in Colletotrichum tanaceti.</title>
        <authorList>
            <person name="Lelwala R.V."/>
            <person name="Korhonen P.K."/>
            <person name="Young N.D."/>
            <person name="Scott J.B."/>
            <person name="Ades P.A."/>
            <person name="Gasser R.B."/>
            <person name="Taylor P.W.J."/>
        </authorList>
    </citation>
    <scope>NUCLEOTIDE SEQUENCE [LARGE SCALE GENOMIC DNA]</scope>
    <source>
        <strain evidence="4">BRIP57314</strain>
    </source>
</reference>
<feature type="region of interest" description="Disordered" evidence="2">
    <location>
        <begin position="1045"/>
        <end position="1112"/>
    </location>
</feature>
<dbReference type="Proteomes" id="UP000310108">
    <property type="component" value="Unassembled WGS sequence"/>
</dbReference>
<evidence type="ECO:0000313" key="5">
    <source>
        <dbReference type="Proteomes" id="UP000310108"/>
    </source>
</evidence>
<evidence type="ECO:0000256" key="2">
    <source>
        <dbReference type="SAM" id="MobiDB-lite"/>
    </source>
</evidence>
<comment type="caution">
    <text evidence="4">The sequence shown here is derived from an EMBL/GenBank/DDBJ whole genome shotgun (WGS) entry which is preliminary data.</text>
</comment>
<feature type="compositionally biased region" description="Low complexity" evidence="2">
    <location>
        <begin position="1059"/>
        <end position="1084"/>
    </location>
</feature>
<dbReference type="InterPro" id="IPR056125">
    <property type="entry name" value="DUF7708"/>
</dbReference>
<accession>A0A4U6XDH6</accession>
<dbReference type="AlphaFoldDB" id="A0A4U6XDH6"/>
<feature type="compositionally biased region" description="Low complexity" evidence="2">
    <location>
        <begin position="938"/>
        <end position="953"/>
    </location>
</feature>
<evidence type="ECO:0000313" key="4">
    <source>
        <dbReference type="EMBL" id="TKW53828.1"/>
    </source>
</evidence>
<sequence>MITLESNLASPALHRYQDLQILLPKVRRMAGRGTIDLAAWYSATPDSTIFQNALHAFSDELSNDPEKLKWIVESKYGNIGAVLAAVKEARQQYTGRKGNNSKAAEALARLSEKIHHYGGIVDVVVSHHPEYTALVWGAMKFFFVGVVNHQKVITRLSEGLVQIADLIPTTELTLRLYPLPHVRRIVVAIHANILRFLVRALRWYQESRCMHVVHAIMRPTELRYDDILLTISSLSRGMSDAALASSQAEQRDMHLEILQQSHAQEALQSSIDGHGALLRQIATAVADARGEQSDAVAGLQQLIQGVQGSIRECFTATMLEITAADRINTRVIRESANVHLRHPLSTAQVAAALNIIAVARLPDPMRAYQTSLFLANARRARPSARGPPFWLQEEIQQWNAAVASSLVVVNGTKKTRFHLEWFCAQSIAVLRGSGIPVVWALKTAVPATEDATPDRSLLSPVDMLKYLVSQAIMANKAVHNDAALASRLKSFADARSEEAWIDLLAAALHGLRHVYVVLDADMMSQAGRSHSSVGGGWPAVFSSLFGKLSDRDAGTVVKVILVGSGPPLLRGSLDEDCKGAVVVTVGRARRPPAVPTRLSRRGGGAESHANADVGLDLARLTTQSSLSRRHRLGRGPKDATGPSKVNDTRRPFRAPPGAGPSTTIPPPKIDDDGSRDVDPVSFAIMAMGIHQQQQQQQQHHRNHHHQGGSPPMFPGDFVEYGQQYDPASDASPRQPREGTRGGRYRRTRSPSLDDDSRFTSTTAAGGGGGGGEDPRTPNSDAAMHDAVLAQAPHQQQRVVPTGPVARVNQPRAAGPRSGPPTMANASQNRRSQPPPVQSQLPPYVGDNPDEWSPATREAAAAAGVGAGASSGYSRRRTERHARRQSSTGSRVAAASSDALPSSSSSLPQMSGGASPARGGVPETTLTPPRVASQHQHQHQQQQQQQNQVPNPGGLRPPSPPGGGGLGDDISRIQSPSISKSVLEPLQRKMLQYHNLMEDAQGQMAQLDEELRVLQERRRQTEQRFADAKAKHDEYERQHLDVERALRGDFHPPQQPAPAPAQQQQQQQQLYNNSPPRTAPRPASSIMSYDDRPMSGHSSVPRKGKLRFSLFGR</sequence>
<feature type="compositionally biased region" description="Low complexity" evidence="2">
    <location>
        <begin position="826"/>
        <end position="842"/>
    </location>
</feature>
<feature type="compositionally biased region" description="Low complexity" evidence="2">
    <location>
        <begin position="892"/>
        <end position="914"/>
    </location>
</feature>
<feature type="compositionally biased region" description="Basic and acidic residues" evidence="2">
    <location>
        <begin position="668"/>
        <end position="677"/>
    </location>
</feature>
<evidence type="ECO:0000256" key="1">
    <source>
        <dbReference type="SAM" id="Coils"/>
    </source>
</evidence>
<dbReference type="EMBL" id="PJEX01000166">
    <property type="protein sequence ID" value="TKW53828.1"/>
    <property type="molecule type" value="Genomic_DNA"/>
</dbReference>
<organism evidence="4 5">
    <name type="scientific">Colletotrichum tanaceti</name>
    <dbReference type="NCBI Taxonomy" id="1306861"/>
    <lineage>
        <taxon>Eukaryota</taxon>
        <taxon>Fungi</taxon>
        <taxon>Dikarya</taxon>
        <taxon>Ascomycota</taxon>
        <taxon>Pezizomycotina</taxon>
        <taxon>Sordariomycetes</taxon>
        <taxon>Hypocreomycetidae</taxon>
        <taxon>Glomerellales</taxon>
        <taxon>Glomerellaceae</taxon>
        <taxon>Colletotrichum</taxon>
        <taxon>Colletotrichum destructivum species complex</taxon>
    </lineage>
</organism>
<feature type="compositionally biased region" description="Low complexity" evidence="2">
    <location>
        <begin position="852"/>
        <end position="872"/>
    </location>
</feature>
<feature type="coiled-coil region" evidence="1">
    <location>
        <begin position="989"/>
        <end position="1044"/>
    </location>
</feature>